<dbReference type="Pfam" id="PF25557">
    <property type="entry name" value="GAUT_1"/>
    <property type="match status" value="1"/>
</dbReference>
<evidence type="ECO:0000313" key="2">
    <source>
        <dbReference type="EMBL" id="KAK9015291.1"/>
    </source>
</evidence>
<evidence type="ECO:0000313" key="3">
    <source>
        <dbReference type="Proteomes" id="UP001396334"/>
    </source>
</evidence>
<dbReference type="InterPro" id="IPR000504">
    <property type="entry name" value="RRM_dom"/>
</dbReference>
<proteinExistence type="predicted"/>
<dbReference type="SUPFAM" id="SSF54928">
    <property type="entry name" value="RNA-binding domain, RBD"/>
    <property type="match status" value="1"/>
</dbReference>
<dbReference type="Proteomes" id="UP001396334">
    <property type="component" value="Unassembled WGS sequence"/>
</dbReference>
<organism evidence="2 3">
    <name type="scientific">Hibiscus sabdariffa</name>
    <name type="common">roselle</name>
    <dbReference type="NCBI Taxonomy" id="183260"/>
    <lineage>
        <taxon>Eukaryota</taxon>
        <taxon>Viridiplantae</taxon>
        <taxon>Streptophyta</taxon>
        <taxon>Embryophyta</taxon>
        <taxon>Tracheophyta</taxon>
        <taxon>Spermatophyta</taxon>
        <taxon>Magnoliopsida</taxon>
        <taxon>eudicotyledons</taxon>
        <taxon>Gunneridae</taxon>
        <taxon>Pentapetalae</taxon>
        <taxon>rosids</taxon>
        <taxon>malvids</taxon>
        <taxon>Malvales</taxon>
        <taxon>Malvaceae</taxon>
        <taxon>Malvoideae</taxon>
        <taxon>Hibiscus</taxon>
    </lineage>
</organism>
<keyword evidence="3" id="KW-1185">Reference proteome</keyword>
<protein>
    <recommendedName>
        <fullName evidence="1">RRM domain-containing protein</fullName>
    </recommendedName>
</protein>
<dbReference type="PANTHER" id="PTHR10693">
    <property type="entry name" value="RAS GTPASE-ACTIVATING PROTEIN-BINDING PROTEIN"/>
    <property type="match status" value="1"/>
</dbReference>
<dbReference type="InterPro" id="IPR012677">
    <property type="entry name" value="Nucleotide-bd_a/b_plait_sf"/>
</dbReference>
<reference evidence="2 3" key="1">
    <citation type="journal article" date="2024" name="G3 (Bethesda)">
        <title>Genome assembly of Hibiscus sabdariffa L. provides insights into metabolisms of medicinal natural products.</title>
        <authorList>
            <person name="Kim T."/>
        </authorList>
    </citation>
    <scope>NUCLEOTIDE SEQUENCE [LARGE SCALE GENOMIC DNA]</scope>
    <source>
        <strain evidence="2">TK-2024</strain>
        <tissue evidence="2">Old leaves</tissue>
    </source>
</reference>
<name>A0ABR2RR32_9ROSI</name>
<comment type="caution">
    <text evidence="2">The sequence shown here is derived from an EMBL/GenBank/DDBJ whole genome shotgun (WGS) entry which is preliminary data.</text>
</comment>
<dbReference type="InterPro" id="IPR035979">
    <property type="entry name" value="RBD_domain_sf"/>
</dbReference>
<dbReference type="Gene3D" id="3.30.70.330">
    <property type="match status" value="1"/>
</dbReference>
<gene>
    <name evidence="2" type="ORF">V6N11_006405</name>
</gene>
<accession>A0ABR2RR32</accession>
<dbReference type="InterPro" id="IPR039539">
    <property type="entry name" value="Ras_GTPase_bind_prot"/>
</dbReference>
<sequence length="424" mass="48921">MDILRRFVNEAENETCSRNTTLKFQRQNGVQVVIQPITNRNTGNVHGKLRARAGVDENMVLCELKYEGYCIWHEENREAMQDFMGKELKNQLFVVMVYYPSVLKIPIQNKLSGELKQNIQEFEHVFGKSTIDSDLSREIRKKSQGMEATRARFNLVTLDCNDVDKKFGQIFDLIEGESNFHLKQSALLYQLVVQTLSKSLHYVSTRLTLKYFRNHLFDKELCGKFSDLTLQHYEFVHQYYLINNEKILTLEYREFTAKIACVDAQVPKDNVVENGNNQDIEAKGSSIYIKGLPWNATPRMLENEFKKCGPIKASGIQVRNQKGLCFAFMGFEMSSSMQVQHWMRKEFQGIESPLISTHHKKSNLAKAKRALGNVWSNHLKKSFRDEDQVEQLRASIEFCSSNSPVTITNNVLNKSQDGDTNCEL</sequence>
<feature type="domain" description="RRM" evidence="1">
    <location>
        <begin position="287"/>
        <end position="338"/>
    </location>
</feature>
<dbReference type="Pfam" id="PF00076">
    <property type="entry name" value="RRM_1"/>
    <property type="match status" value="1"/>
</dbReference>
<dbReference type="EMBL" id="JBBPBN010000021">
    <property type="protein sequence ID" value="KAK9015291.1"/>
    <property type="molecule type" value="Genomic_DNA"/>
</dbReference>
<evidence type="ECO:0000259" key="1">
    <source>
        <dbReference type="Pfam" id="PF00076"/>
    </source>
</evidence>
<dbReference type="PANTHER" id="PTHR10693:SF20">
    <property type="entry name" value="AT27578P"/>
    <property type="match status" value="1"/>
</dbReference>